<protein>
    <submittedName>
        <fullName evidence="6">BESS domain-containing protein</fullName>
    </submittedName>
</protein>
<proteinExistence type="predicted"/>
<feature type="compositionally biased region" description="Low complexity" evidence="2">
    <location>
        <begin position="84"/>
        <end position="108"/>
    </location>
</feature>
<keyword evidence="5" id="KW-1185">Reference proteome</keyword>
<organism evidence="5 6">
    <name type="scientific">Toxocara canis</name>
    <name type="common">Canine roundworm</name>
    <dbReference type="NCBI Taxonomy" id="6265"/>
    <lineage>
        <taxon>Eukaryota</taxon>
        <taxon>Metazoa</taxon>
        <taxon>Ecdysozoa</taxon>
        <taxon>Nematoda</taxon>
        <taxon>Chromadorea</taxon>
        <taxon>Rhabditida</taxon>
        <taxon>Spirurina</taxon>
        <taxon>Ascaridomorpha</taxon>
        <taxon>Ascaridoidea</taxon>
        <taxon>Toxocaridae</taxon>
        <taxon>Toxocara</taxon>
    </lineage>
</organism>
<feature type="region of interest" description="Disordered" evidence="2">
    <location>
        <begin position="49"/>
        <end position="108"/>
    </location>
</feature>
<reference evidence="4 5" key="2">
    <citation type="submission" date="2018-11" db="EMBL/GenBank/DDBJ databases">
        <authorList>
            <consortium name="Pathogen Informatics"/>
        </authorList>
    </citation>
    <scope>NUCLEOTIDE SEQUENCE [LARGE SCALE GENOMIC DNA]</scope>
</reference>
<feature type="domain" description="BESS" evidence="3">
    <location>
        <begin position="391"/>
        <end position="430"/>
    </location>
</feature>
<dbReference type="WBParaSite" id="TCNE_0001196801-mRNA-1">
    <property type="protein sequence ID" value="TCNE_0001196801-mRNA-1"/>
    <property type="gene ID" value="TCNE_0001196801"/>
</dbReference>
<feature type="compositionally biased region" description="Low complexity" evidence="2">
    <location>
        <begin position="449"/>
        <end position="465"/>
    </location>
</feature>
<evidence type="ECO:0000256" key="1">
    <source>
        <dbReference type="PROSITE-ProRule" id="PRU00371"/>
    </source>
</evidence>
<accession>A0A183UTZ8</accession>
<evidence type="ECO:0000259" key="3">
    <source>
        <dbReference type="PROSITE" id="PS51031"/>
    </source>
</evidence>
<evidence type="ECO:0000313" key="4">
    <source>
        <dbReference type="EMBL" id="VDM43289.1"/>
    </source>
</evidence>
<dbReference type="InterPro" id="IPR004210">
    <property type="entry name" value="BESS_motif"/>
</dbReference>
<dbReference type="AlphaFoldDB" id="A0A183UTZ8"/>
<keyword evidence="1" id="KW-0539">Nucleus</keyword>
<dbReference type="Proteomes" id="UP000050794">
    <property type="component" value="Unassembled WGS sequence"/>
</dbReference>
<dbReference type="Pfam" id="PF02944">
    <property type="entry name" value="BESS"/>
    <property type="match status" value="1"/>
</dbReference>
<feature type="region of interest" description="Disordered" evidence="2">
    <location>
        <begin position="313"/>
        <end position="338"/>
    </location>
</feature>
<feature type="compositionally biased region" description="Polar residues" evidence="2">
    <location>
        <begin position="49"/>
        <end position="82"/>
    </location>
</feature>
<dbReference type="PROSITE" id="PS51031">
    <property type="entry name" value="BESS"/>
    <property type="match status" value="1"/>
</dbReference>
<evidence type="ECO:0000313" key="5">
    <source>
        <dbReference type="Proteomes" id="UP000050794"/>
    </source>
</evidence>
<comment type="subcellular location">
    <subcellularLocation>
        <location evidence="1">Nucleus</location>
    </subcellularLocation>
</comment>
<dbReference type="GO" id="GO:0003677">
    <property type="term" value="F:DNA binding"/>
    <property type="evidence" value="ECO:0007669"/>
    <property type="project" value="InterPro"/>
</dbReference>
<evidence type="ECO:0000313" key="6">
    <source>
        <dbReference type="WBParaSite" id="TCNE_0001196801-mRNA-1"/>
    </source>
</evidence>
<sequence length="471" mass="49925">MSIVVTTSAGGEPVTYYMNEGAVARHDATQPVVVSTSADGIILNSYDQRTPQGSQQQATQLVATPQTQHDYATQSRSTNIPNGASGSSKSAPGPSSATGSPCSSTTSSEIDVGSVATFANQQQTQQISHQPSMVVLTPVSQQQRPAPPQQLLYTKTDPQPRIGEPIQTADGSVVTVTARGTAPMATILKKDLNIRTSNVSNSLLDELLNAADMVPLTGGAVGASTSDVKLITTAPARRKRVATMSVGGMPNGRGQLGDDLILDDGISEKTVTIDQTSQSPMSNERILIDHQPLMTVGPSNVMLAQPNIHQVHHQQHPSTSQQHSGLTAGGHHATISQHVPPNTGQLGALTVRQQTQAAQQTSAGQRFIAQPLTVQQPQYTLLSSQPIQTQHDADLAFANSIATHLSRLNEDEKAVAKMNIQRILMDARFGMGACARMIHDEELNEAAASSANHEVVGVQQQQQHVDASARR</sequence>
<feature type="region of interest" description="Disordered" evidence="2">
    <location>
        <begin position="449"/>
        <end position="471"/>
    </location>
</feature>
<reference evidence="6" key="1">
    <citation type="submission" date="2016-06" db="UniProtKB">
        <authorList>
            <consortium name="WormBaseParasite"/>
        </authorList>
    </citation>
    <scope>IDENTIFICATION</scope>
</reference>
<gene>
    <name evidence="4" type="ORF">TCNE_LOCUS11968</name>
</gene>
<evidence type="ECO:0000256" key="2">
    <source>
        <dbReference type="SAM" id="MobiDB-lite"/>
    </source>
</evidence>
<dbReference type="GO" id="GO:0005634">
    <property type="term" value="C:nucleus"/>
    <property type="evidence" value="ECO:0007669"/>
    <property type="project" value="UniProtKB-SubCell"/>
</dbReference>
<name>A0A183UTZ8_TOXCA</name>
<dbReference type="EMBL" id="UYWY01021061">
    <property type="protein sequence ID" value="VDM43289.1"/>
    <property type="molecule type" value="Genomic_DNA"/>
</dbReference>